<dbReference type="PANTHER" id="PTHR43140:SF1">
    <property type="entry name" value="TYPE I RESTRICTION ENZYME ECOKI SPECIFICITY SUBUNIT"/>
    <property type="match status" value="1"/>
</dbReference>
<dbReference type="RefSeq" id="WP_102969598.1">
    <property type="nucleotide sequence ID" value="NZ_POSM01000041.1"/>
</dbReference>
<dbReference type="CDD" id="cd17273">
    <property type="entry name" value="RMtype1_S_EcoJA69PI-TRD1-CR1_like"/>
    <property type="match status" value="1"/>
</dbReference>
<dbReference type="PANTHER" id="PTHR43140">
    <property type="entry name" value="TYPE-1 RESTRICTION ENZYME ECOKI SPECIFICITY PROTEIN"/>
    <property type="match status" value="1"/>
</dbReference>
<reference evidence="6 7" key="1">
    <citation type="submission" date="2018-01" db="EMBL/GenBank/DDBJ databases">
        <title>Draft genome sequences of six Vibrio diazotrophicus strains isolated from deep-sea sediments of the Baltic Sea.</title>
        <authorList>
            <person name="Castillo D."/>
            <person name="Vandieken V."/>
            <person name="Chiang O."/>
            <person name="Middelboe M."/>
        </authorList>
    </citation>
    <scope>NUCLEOTIDE SEQUENCE [LARGE SCALE GENOMIC DNA]</scope>
    <source>
        <strain evidence="6 7">65.10M</strain>
    </source>
</reference>
<keyword evidence="2" id="KW-0680">Restriction system</keyword>
<comment type="caution">
    <text evidence="6">The sequence shown here is derived from an EMBL/GenBank/DDBJ whole genome shotgun (WGS) entry which is preliminary data.</text>
</comment>
<name>A0ABX4W5S5_VIBDI</name>
<keyword evidence="6" id="KW-0378">Hydrolase</keyword>
<sequence length="488" mass="54322">MSELPKGWKLVQIDEVSEVVSGGTPKSTNASFYSENHHEAIAWITPADLSGYKKNSISHGRRSITKEGYDSCSAKLMPKGSVLFSSRAPVGYVVIAENEICTNQGFKSFVPFKQVDSQYLYYYLKSIKHLAESLATGTTFKELSGKVAKTLPFPLAPLAEQKRIVEKLDEVLAQVDIIKARLDGIPELLKRFRQSVLASAVSGKLTEEWRVAHGALGQDLKLIEQTKTGLISAKTVKKDLNFELSDNIFDIPDSWAFIKLKSLSLKITDGEHKTPKREETGRYLLSARNIRDGYLCLENVDYVGEEEYQKLRKRCDPNKGDILISCSGSVGRVSLVDADDQYVMVRSAALVKVIDDFLMNSYLVHVLQSPELQKRIEESSKSTAQSNLFLGPIKELEIPLPPLAEQKEIVRLVDQYFAFADTIEAQVKKAQARIDNLTQSILAKAFRGELVPQNDDDEPAEVLLERIAKARKEAEALAKAAKKAAKAK</sequence>
<feature type="domain" description="Type I restriction modification DNA specificity" evidence="5">
    <location>
        <begin position="253"/>
        <end position="428"/>
    </location>
</feature>
<evidence type="ECO:0000313" key="6">
    <source>
        <dbReference type="EMBL" id="PNH97600.1"/>
    </source>
</evidence>
<feature type="coiled-coil region" evidence="4">
    <location>
        <begin position="420"/>
        <end position="487"/>
    </location>
</feature>
<dbReference type="CDD" id="cd17246">
    <property type="entry name" value="RMtype1_S_SonII-TRD2-CR2_like"/>
    <property type="match status" value="1"/>
</dbReference>
<feature type="domain" description="Type I restriction modification DNA specificity" evidence="5">
    <location>
        <begin position="5"/>
        <end position="185"/>
    </location>
</feature>
<dbReference type="GO" id="GO:0004519">
    <property type="term" value="F:endonuclease activity"/>
    <property type="evidence" value="ECO:0007669"/>
    <property type="project" value="UniProtKB-KW"/>
</dbReference>
<dbReference type="EMBL" id="POSM01000041">
    <property type="protein sequence ID" value="PNH97600.1"/>
    <property type="molecule type" value="Genomic_DNA"/>
</dbReference>
<keyword evidence="3" id="KW-0238">DNA-binding</keyword>
<evidence type="ECO:0000256" key="3">
    <source>
        <dbReference type="ARBA" id="ARBA00023125"/>
    </source>
</evidence>
<accession>A0ABX4W5S5</accession>
<dbReference type="InterPro" id="IPR000055">
    <property type="entry name" value="Restrct_endonuc_typeI_TRD"/>
</dbReference>
<dbReference type="Pfam" id="PF01420">
    <property type="entry name" value="Methylase_S"/>
    <property type="match status" value="2"/>
</dbReference>
<organism evidence="6 7">
    <name type="scientific">Vibrio diazotrophicus</name>
    <dbReference type="NCBI Taxonomy" id="685"/>
    <lineage>
        <taxon>Bacteria</taxon>
        <taxon>Pseudomonadati</taxon>
        <taxon>Pseudomonadota</taxon>
        <taxon>Gammaproteobacteria</taxon>
        <taxon>Vibrionales</taxon>
        <taxon>Vibrionaceae</taxon>
        <taxon>Vibrio</taxon>
    </lineage>
</organism>
<keyword evidence="6" id="KW-0255">Endonuclease</keyword>
<keyword evidence="4" id="KW-0175">Coiled coil</keyword>
<dbReference type="Proteomes" id="UP000236547">
    <property type="component" value="Unassembled WGS sequence"/>
</dbReference>
<comment type="similarity">
    <text evidence="1">Belongs to the type-I restriction system S methylase family.</text>
</comment>
<keyword evidence="6" id="KW-0540">Nuclease</keyword>
<dbReference type="SUPFAM" id="SSF116734">
    <property type="entry name" value="DNA methylase specificity domain"/>
    <property type="match status" value="2"/>
</dbReference>
<dbReference type="InterPro" id="IPR044946">
    <property type="entry name" value="Restrct_endonuc_typeI_TRD_sf"/>
</dbReference>
<protein>
    <submittedName>
        <fullName evidence="6">Type I restriction endonuclease subunit S</fullName>
    </submittedName>
</protein>
<evidence type="ECO:0000313" key="7">
    <source>
        <dbReference type="Proteomes" id="UP000236547"/>
    </source>
</evidence>
<dbReference type="InterPro" id="IPR051212">
    <property type="entry name" value="Type-I_RE_S_subunit"/>
</dbReference>
<dbReference type="Gene3D" id="3.90.220.20">
    <property type="entry name" value="DNA methylase specificity domains"/>
    <property type="match status" value="2"/>
</dbReference>
<evidence type="ECO:0000256" key="1">
    <source>
        <dbReference type="ARBA" id="ARBA00010923"/>
    </source>
</evidence>
<evidence type="ECO:0000259" key="5">
    <source>
        <dbReference type="Pfam" id="PF01420"/>
    </source>
</evidence>
<evidence type="ECO:0000256" key="2">
    <source>
        <dbReference type="ARBA" id="ARBA00022747"/>
    </source>
</evidence>
<proteinExistence type="inferred from homology"/>
<keyword evidence="7" id="KW-1185">Reference proteome</keyword>
<gene>
    <name evidence="6" type="ORF">C1O25_20085</name>
</gene>
<evidence type="ECO:0000256" key="4">
    <source>
        <dbReference type="SAM" id="Coils"/>
    </source>
</evidence>